<gene>
    <name evidence="4" type="ORF">ACFSDX_06680</name>
</gene>
<keyword evidence="5" id="KW-1185">Reference proteome</keyword>
<name>A0ABW4QRB0_9BACT</name>
<proteinExistence type="predicted"/>
<dbReference type="EMBL" id="JBHUFD010000002">
    <property type="protein sequence ID" value="MFD1872103.1"/>
    <property type="molecule type" value="Genomic_DNA"/>
</dbReference>
<dbReference type="Proteomes" id="UP001597197">
    <property type="component" value="Unassembled WGS sequence"/>
</dbReference>
<feature type="coiled-coil region" evidence="1">
    <location>
        <begin position="911"/>
        <end position="945"/>
    </location>
</feature>
<dbReference type="InterPro" id="IPR038729">
    <property type="entry name" value="Rad50/SbcC_AAA"/>
</dbReference>
<dbReference type="Gene3D" id="3.40.50.300">
    <property type="entry name" value="P-loop containing nucleotide triphosphate hydrolases"/>
    <property type="match status" value="2"/>
</dbReference>
<dbReference type="SUPFAM" id="SSF52540">
    <property type="entry name" value="P-loop containing nucleoside triphosphate hydrolases"/>
    <property type="match status" value="1"/>
</dbReference>
<feature type="region of interest" description="Disordered" evidence="2">
    <location>
        <begin position="658"/>
        <end position="686"/>
    </location>
</feature>
<evidence type="ECO:0000259" key="3">
    <source>
        <dbReference type="Pfam" id="PF13476"/>
    </source>
</evidence>
<comment type="caution">
    <text evidence="4">The sequence shown here is derived from an EMBL/GenBank/DDBJ whole genome shotgun (WGS) entry which is preliminary data.</text>
</comment>
<keyword evidence="1" id="KW-0175">Coiled coil</keyword>
<sequence length="1241" mass="135519">MKIISLRFANLNSLPGPYLIRFDRAPLADTGLFAITGPTGAGKSTLLDAIAVGLYGRVPRHDRQVGEMVSRHAPFAYSEVEFEVHETNADTGQTARVRYCARWEVKRKTRGDDKGSLGQDAMSLARVRGEAREAVISGKELVPTKVSELSGLDFGQFEQAVLLSQGKFARFLHAPEKERSALLEKMTNVGIYSRLSVAAFDKAKQEKQKTELLAARLDATRLLSEEERAALGSQLDALGEAAEQHHEEAQDLNVCLTWRTILDQLDRQLRDTAREAEALHQVNEKLQPDFARLADHQRANAKELATPMALAEMAYKALQTNAAQLGELQQALPSLATATHTAKANLEAATTAHLAAQTKENDLRPLLDKARTQDAAIATTRQQLFRNQTAHAQNQRAHDQAQAAWHQQAQALQGLVAQQTTLDNWLISHSHEADLKSQLNALSREIIDLQAAQKEAGTRAASRAELLKNQQATVADLSRQHQLEADALTQQEAIKDEGQPCRTERNVLLQGTTPAELAQRADDLTAYLHGLQQLLPKAEAAHDYHARAQHLQAQLDQEAPALATAETTARHLADQRTTGQQLLESLRRELRTQQAMADLNTHRQQLHAGQPCPLCGALEHAFAADFAADADAQERRVATQQQALAALEEALRTAAHDLTRRQTEQQQRQRQRQEAADAADAARRQAHELAADLRPAPPLPADLAAVRALLETTTLAQAIAQANRRQLSILDDKLATLREKYLAAGNAASTAQAEIRLLVQRQNATTLEIDKLSADLAHWREQAEIYQGTIQDLLRPHQVALPARPPYDGLLATLEGRATHYEAQRTALTTGQNQLLERTTKHKAHADELARQQGQLAAAGEALAAEQLALEQQQAARLTYYAGPDPAAEAAQLRQHTEQLAAAARQADGQHAQQQQELAVKQSALDSLQAQLAAHRTAHDERQAELGAALGAAGFGSAAEAQALLLPAAEAERLHQQQQTHLTATAATARRLTDLLAEQQQHAEFALTPLSAADLTAQLGALSAADDILQQKLGAASNQLAQDDAARERLAEGRRELQARQLEEQRWQDLAEQIGSAKGDKFSQFAQGLTLSHLARLANLRLKQLTNRYSILKTPNRNLELQIIDHDQADTVRPMASLSGGESFLVSLALALGLSELAGYKARIESLFIDEGFGTLDPDSLNTALDALERLQHSGKMIGIISHVADLKDRIGTQIRVQPVAGGNSTVHVVDVVGTETECCE</sequence>
<evidence type="ECO:0000256" key="2">
    <source>
        <dbReference type="SAM" id="MobiDB-lite"/>
    </source>
</evidence>
<dbReference type="RefSeq" id="WP_382312477.1">
    <property type="nucleotide sequence ID" value="NZ_JBHUFD010000002.1"/>
</dbReference>
<evidence type="ECO:0000256" key="1">
    <source>
        <dbReference type="SAM" id="Coils"/>
    </source>
</evidence>
<feature type="compositionally biased region" description="Basic and acidic residues" evidence="2">
    <location>
        <begin position="671"/>
        <end position="686"/>
    </location>
</feature>
<dbReference type="Pfam" id="PF13476">
    <property type="entry name" value="AAA_23"/>
    <property type="match status" value="1"/>
</dbReference>
<organism evidence="4 5">
    <name type="scientific">Hymenobacter bucti</name>
    <dbReference type="NCBI Taxonomy" id="1844114"/>
    <lineage>
        <taxon>Bacteria</taxon>
        <taxon>Pseudomonadati</taxon>
        <taxon>Bacteroidota</taxon>
        <taxon>Cytophagia</taxon>
        <taxon>Cytophagales</taxon>
        <taxon>Hymenobacteraceae</taxon>
        <taxon>Hymenobacter</taxon>
    </lineage>
</organism>
<protein>
    <submittedName>
        <fullName evidence="4">AAA family ATPase</fullName>
    </submittedName>
</protein>
<evidence type="ECO:0000313" key="5">
    <source>
        <dbReference type="Proteomes" id="UP001597197"/>
    </source>
</evidence>
<dbReference type="Pfam" id="PF13558">
    <property type="entry name" value="SbcC_Walker_B"/>
    <property type="match status" value="1"/>
</dbReference>
<feature type="domain" description="Rad50/SbcC-type AAA" evidence="3">
    <location>
        <begin position="22"/>
        <end position="226"/>
    </location>
</feature>
<evidence type="ECO:0000313" key="4">
    <source>
        <dbReference type="EMBL" id="MFD1872103.1"/>
    </source>
</evidence>
<accession>A0ABW4QRB0</accession>
<dbReference type="PANTHER" id="PTHR32114:SF2">
    <property type="entry name" value="ABC TRANSPORTER ABCH.3"/>
    <property type="match status" value="1"/>
</dbReference>
<dbReference type="PANTHER" id="PTHR32114">
    <property type="entry name" value="ABC TRANSPORTER ABCH.3"/>
    <property type="match status" value="1"/>
</dbReference>
<dbReference type="Gene3D" id="1.10.287.2610">
    <property type="match status" value="1"/>
</dbReference>
<reference evidence="5" key="1">
    <citation type="journal article" date="2019" name="Int. J. Syst. Evol. Microbiol.">
        <title>The Global Catalogue of Microorganisms (GCM) 10K type strain sequencing project: providing services to taxonomists for standard genome sequencing and annotation.</title>
        <authorList>
            <consortium name="The Broad Institute Genomics Platform"/>
            <consortium name="The Broad Institute Genome Sequencing Center for Infectious Disease"/>
            <person name="Wu L."/>
            <person name="Ma J."/>
        </authorList>
    </citation>
    <scope>NUCLEOTIDE SEQUENCE [LARGE SCALE GENOMIC DNA]</scope>
    <source>
        <strain evidence="5">CGMCC 1.15795</strain>
    </source>
</reference>
<dbReference type="InterPro" id="IPR027417">
    <property type="entry name" value="P-loop_NTPase"/>
</dbReference>